<keyword evidence="4 7" id="KW-1133">Transmembrane helix</keyword>
<comment type="caution">
    <text evidence="9">The sequence shown here is derived from an EMBL/GenBank/DDBJ whole genome shotgun (WGS) entry which is preliminary data.</text>
</comment>
<dbReference type="InterPro" id="IPR001958">
    <property type="entry name" value="Tet-R_TetA/multi-R_MdtG-like"/>
</dbReference>
<name>A0ABV6UPT1_9ACTN</name>
<feature type="transmembrane region" description="Helical" evidence="7">
    <location>
        <begin position="96"/>
        <end position="115"/>
    </location>
</feature>
<gene>
    <name evidence="9" type="ORF">ACEZDJ_19110</name>
</gene>
<protein>
    <submittedName>
        <fullName evidence="9">MFS transporter</fullName>
    </submittedName>
</protein>
<feature type="transmembrane region" description="Helical" evidence="7">
    <location>
        <begin position="504"/>
        <end position="523"/>
    </location>
</feature>
<feature type="transmembrane region" description="Helical" evidence="7">
    <location>
        <begin position="282"/>
        <end position="302"/>
    </location>
</feature>
<feature type="transmembrane region" description="Helical" evidence="7">
    <location>
        <begin position="183"/>
        <end position="202"/>
    </location>
</feature>
<feature type="transmembrane region" description="Helical" evidence="7">
    <location>
        <begin position="27"/>
        <end position="46"/>
    </location>
</feature>
<dbReference type="PANTHER" id="PTHR42718:SF9">
    <property type="entry name" value="MAJOR FACILITATOR SUPERFAMILY MULTIDRUG TRANSPORTER MFSC"/>
    <property type="match status" value="1"/>
</dbReference>
<dbReference type="InterPro" id="IPR036259">
    <property type="entry name" value="MFS_trans_sf"/>
</dbReference>
<dbReference type="SUPFAM" id="SSF103473">
    <property type="entry name" value="MFS general substrate transporter"/>
    <property type="match status" value="1"/>
</dbReference>
<dbReference type="PROSITE" id="PS50850">
    <property type="entry name" value="MFS"/>
    <property type="match status" value="1"/>
</dbReference>
<feature type="transmembrane region" description="Helical" evidence="7">
    <location>
        <begin position="121"/>
        <end position="141"/>
    </location>
</feature>
<dbReference type="EMBL" id="JBHEZZ010000010">
    <property type="protein sequence ID" value="MFC1403401.1"/>
    <property type="molecule type" value="Genomic_DNA"/>
</dbReference>
<dbReference type="PANTHER" id="PTHR42718">
    <property type="entry name" value="MAJOR FACILITATOR SUPERFAMILY MULTIDRUG TRANSPORTER MFSC"/>
    <property type="match status" value="1"/>
</dbReference>
<organism evidence="9 10">
    <name type="scientific">Streptacidiphilus cavernicola</name>
    <dbReference type="NCBI Taxonomy" id="3342716"/>
    <lineage>
        <taxon>Bacteria</taxon>
        <taxon>Bacillati</taxon>
        <taxon>Actinomycetota</taxon>
        <taxon>Actinomycetes</taxon>
        <taxon>Kitasatosporales</taxon>
        <taxon>Streptomycetaceae</taxon>
        <taxon>Streptacidiphilus</taxon>
    </lineage>
</organism>
<keyword evidence="3 7" id="KW-0812">Transmembrane</keyword>
<feature type="transmembrane region" description="Helical" evidence="7">
    <location>
        <begin position="66"/>
        <end position="84"/>
    </location>
</feature>
<dbReference type="InterPro" id="IPR011701">
    <property type="entry name" value="MFS"/>
</dbReference>
<feature type="transmembrane region" description="Helical" evidence="7">
    <location>
        <begin position="153"/>
        <end position="171"/>
    </location>
</feature>
<dbReference type="Gene3D" id="1.20.1720.10">
    <property type="entry name" value="Multidrug resistance protein D"/>
    <property type="match status" value="1"/>
</dbReference>
<evidence type="ECO:0000259" key="8">
    <source>
        <dbReference type="PROSITE" id="PS50850"/>
    </source>
</evidence>
<dbReference type="InterPro" id="IPR020846">
    <property type="entry name" value="MFS_dom"/>
</dbReference>
<dbReference type="RefSeq" id="WP_051725396.1">
    <property type="nucleotide sequence ID" value="NZ_JBHEZZ010000010.1"/>
</dbReference>
<evidence type="ECO:0000256" key="1">
    <source>
        <dbReference type="ARBA" id="ARBA00004651"/>
    </source>
</evidence>
<dbReference type="Pfam" id="PF07690">
    <property type="entry name" value="MFS_1"/>
    <property type="match status" value="1"/>
</dbReference>
<feature type="transmembrane region" description="Helical" evidence="7">
    <location>
        <begin position="239"/>
        <end position="261"/>
    </location>
</feature>
<evidence type="ECO:0000256" key="5">
    <source>
        <dbReference type="ARBA" id="ARBA00023136"/>
    </source>
</evidence>
<keyword evidence="10" id="KW-1185">Reference proteome</keyword>
<evidence type="ECO:0000256" key="7">
    <source>
        <dbReference type="SAM" id="Phobius"/>
    </source>
</evidence>
<evidence type="ECO:0000256" key="3">
    <source>
        <dbReference type="ARBA" id="ARBA00022692"/>
    </source>
</evidence>
<dbReference type="Proteomes" id="UP001592528">
    <property type="component" value="Unassembled WGS sequence"/>
</dbReference>
<dbReference type="Gene3D" id="1.20.1250.20">
    <property type="entry name" value="MFS general substrate transporter like domains"/>
    <property type="match status" value="1"/>
</dbReference>
<evidence type="ECO:0000256" key="4">
    <source>
        <dbReference type="ARBA" id="ARBA00022989"/>
    </source>
</evidence>
<reference evidence="9 10" key="1">
    <citation type="submission" date="2024-09" db="EMBL/GenBank/DDBJ databases">
        <authorList>
            <person name="Lee S.D."/>
        </authorList>
    </citation>
    <scope>NUCLEOTIDE SEQUENCE [LARGE SCALE GENOMIC DNA]</scope>
    <source>
        <strain evidence="9 10">N1-5</strain>
    </source>
</reference>
<feature type="domain" description="Major facilitator superfamily (MFS) profile" evidence="8">
    <location>
        <begin position="25"/>
        <end position="528"/>
    </location>
</feature>
<evidence type="ECO:0000256" key="6">
    <source>
        <dbReference type="ARBA" id="ARBA00023251"/>
    </source>
</evidence>
<feature type="transmembrane region" description="Helical" evidence="7">
    <location>
        <begin position="385"/>
        <end position="403"/>
    </location>
</feature>
<evidence type="ECO:0000313" key="10">
    <source>
        <dbReference type="Proteomes" id="UP001592528"/>
    </source>
</evidence>
<comment type="subcellular location">
    <subcellularLocation>
        <location evidence="1">Cell membrane</location>
        <topology evidence="1">Multi-pass membrane protein</topology>
    </subcellularLocation>
</comment>
<keyword evidence="2" id="KW-0813">Transport</keyword>
<keyword evidence="6" id="KW-0046">Antibiotic resistance</keyword>
<proteinExistence type="predicted"/>
<keyword evidence="5 7" id="KW-0472">Membrane</keyword>
<sequence length="550" mass="57482">MPKEPERSLESHAGPDDRLPEASRRRVFLIVAVTVLFAETGVLQFTMVSPAVLRIAPSFPGVGADISWVNTVFALTGAVAAPLLGKASDLWGKKRMMTVSGVLFVIGSLVTALTASWPAFLAGRVLQGLSLGIGAVAYGLFRDILPRRYVPTAIGMLTTGSGAGVIAAPLLSGYLLDHYSWRSLFWVMTLYGIATLVLLVLLVPESNHRFRQHLDLLGAFVLAAGLALLLVYLSNGHNWGWSALGSLAYLAGGLVLLGLFVPVERRAPSPLIDLHLLGDRRVLGTLAVTFWGSVAVSVWAYAVPLMTQTPTAAQLTAGARAQAVASGLPSATAALLHVSFSGSLAFAGGLSLIGCAVHQMVWQGGTALFAGPAAGWLAGRRSMRFPLLLGFAAFASAAVLMLALLTHGIWFFALTGAVFGLGFGAYYAITPTLMMEAAPPRLQGISAGMFSLAANIGQSIATATVTAVIWADPLVMKVTLGPKSLGQVNLTAQYSLMTLRTAQILMWIVLGATVVACTCTLVLRHARAAATGGAASEEQRAPEQAGVVAA</sequence>
<evidence type="ECO:0000313" key="9">
    <source>
        <dbReference type="EMBL" id="MFC1403401.1"/>
    </source>
</evidence>
<accession>A0ABV6UPT1</accession>
<feature type="transmembrane region" description="Helical" evidence="7">
    <location>
        <begin position="450"/>
        <end position="471"/>
    </location>
</feature>
<feature type="transmembrane region" description="Helical" evidence="7">
    <location>
        <begin position="409"/>
        <end position="429"/>
    </location>
</feature>
<feature type="transmembrane region" description="Helical" evidence="7">
    <location>
        <begin position="214"/>
        <end position="233"/>
    </location>
</feature>
<evidence type="ECO:0000256" key="2">
    <source>
        <dbReference type="ARBA" id="ARBA00022448"/>
    </source>
</evidence>
<dbReference type="PRINTS" id="PR01035">
    <property type="entry name" value="TCRTETA"/>
</dbReference>